<proteinExistence type="predicted"/>
<feature type="region of interest" description="Disordered" evidence="1">
    <location>
        <begin position="23"/>
        <end position="71"/>
    </location>
</feature>
<feature type="compositionally biased region" description="Polar residues" evidence="1">
    <location>
        <begin position="34"/>
        <end position="46"/>
    </location>
</feature>
<reference evidence="2 3" key="1">
    <citation type="journal article" date="2023" name="Sci. Data">
        <title>Genome assembly of the Korean intertidal mud-creeper Batillaria attramentaria.</title>
        <authorList>
            <person name="Patra A.K."/>
            <person name="Ho P.T."/>
            <person name="Jun S."/>
            <person name="Lee S.J."/>
            <person name="Kim Y."/>
            <person name="Won Y.J."/>
        </authorList>
    </citation>
    <scope>NUCLEOTIDE SEQUENCE [LARGE SCALE GENOMIC DNA]</scope>
    <source>
        <strain evidence="2">Wonlab-2016</strain>
    </source>
</reference>
<protein>
    <submittedName>
        <fullName evidence="2">Uncharacterized protein</fullName>
    </submittedName>
</protein>
<accession>A0ABD0JHR6</accession>
<dbReference type="AlphaFoldDB" id="A0ABD0JHR6"/>
<feature type="compositionally biased region" description="Basic and acidic residues" evidence="1">
    <location>
        <begin position="61"/>
        <end position="71"/>
    </location>
</feature>
<dbReference type="Proteomes" id="UP001519460">
    <property type="component" value="Unassembled WGS sequence"/>
</dbReference>
<gene>
    <name evidence="2" type="ORF">BaRGS_00034257</name>
</gene>
<dbReference type="EMBL" id="JACVVK020000435">
    <property type="protein sequence ID" value="KAK7474503.1"/>
    <property type="molecule type" value="Genomic_DNA"/>
</dbReference>
<evidence type="ECO:0000313" key="2">
    <source>
        <dbReference type="EMBL" id="KAK7474503.1"/>
    </source>
</evidence>
<comment type="caution">
    <text evidence="2">The sequence shown here is derived from an EMBL/GenBank/DDBJ whole genome shotgun (WGS) entry which is preliminary data.</text>
</comment>
<name>A0ABD0JHR6_9CAEN</name>
<organism evidence="2 3">
    <name type="scientific">Batillaria attramentaria</name>
    <dbReference type="NCBI Taxonomy" id="370345"/>
    <lineage>
        <taxon>Eukaryota</taxon>
        <taxon>Metazoa</taxon>
        <taxon>Spiralia</taxon>
        <taxon>Lophotrochozoa</taxon>
        <taxon>Mollusca</taxon>
        <taxon>Gastropoda</taxon>
        <taxon>Caenogastropoda</taxon>
        <taxon>Sorbeoconcha</taxon>
        <taxon>Cerithioidea</taxon>
        <taxon>Batillariidae</taxon>
        <taxon>Batillaria</taxon>
    </lineage>
</organism>
<evidence type="ECO:0000256" key="1">
    <source>
        <dbReference type="SAM" id="MobiDB-lite"/>
    </source>
</evidence>
<evidence type="ECO:0000313" key="3">
    <source>
        <dbReference type="Proteomes" id="UP001519460"/>
    </source>
</evidence>
<feature type="non-terminal residue" evidence="2">
    <location>
        <position position="90"/>
    </location>
</feature>
<keyword evidence="3" id="KW-1185">Reference proteome</keyword>
<sequence>MTDIVEQASEKLANLSVCERSPLQEIHRSDDRIQTSYSPRSSCSDQHSLHKSVRTSGSEAEQDRDHEDRVRFNKLVKKAKQLAQDGKQRW</sequence>